<feature type="coiled-coil region" evidence="1">
    <location>
        <begin position="172"/>
        <end position="222"/>
    </location>
</feature>
<protein>
    <submittedName>
        <fullName evidence="6">DUF4349 domain-containing protein</fullName>
    </submittedName>
</protein>
<proteinExistence type="predicted"/>
<evidence type="ECO:0000256" key="1">
    <source>
        <dbReference type="SAM" id="Coils"/>
    </source>
</evidence>
<dbReference type="InterPro" id="IPR025645">
    <property type="entry name" value="DUF4349"/>
</dbReference>
<comment type="caution">
    <text evidence="6">The sequence shown here is derived from an EMBL/GenBank/DDBJ whole genome shotgun (WGS) entry which is preliminary data.</text>
</comment>
<sequence>MEETVHRRMVIGYAAIAAVLALAACGGADDATKDEQAAGDANIEEGAAPERADAGDMDAPGGDGAASEDAGGVIDQVQEQALGRDIIYTVELRVVTEDLDEATERATSITQGAGGFVANERATEERATLTLRIPSDEHADAVSELEDLGDVADRSRTAEDVTHEVVDVESRIESQRASIARIQELLQEAEDVSDIVSIESELARREADLDALLSRQEHLEDQTSLATVTVTFELDEEGDTEEAGTPGFLSGLGAGWDAFVGVLVVATAVLGAILPFLIIAGPLAVALWYWFRRRRVRSEPQPEPSPST</sequence>
<evidence type="ECO:0000259" key="5">
    <source>
        <dbReference type="Pfam" id="PF14257"/>
    </source>
</evidence>
<keyword evidence="3" id="KW-0812">Transmembrane</keyword>
<keyword evidence="4" id="KW-0732">Signal</keyword>
<feature type="signal peptide" evidence="4">
    <location>
        <begin position="1"/>
        <end position="23"/>
    </location>
</feature>
<reference evidence="6 7" key="1">
    <citation type="submission" date="2018-06" db="EMBL/GenBank/DDBJ databases">
        <title>Phytoactinopolyspora halophila sp. nov., a novel halophilic actinomycete isolated from a saline soil in China.</title>
        <authorList>
            <person name="Tang S.-K."/>
        </authorList>
    </citation>
    <scope>NUCLEOTIDE SEQUENCE [LARGE SCALE GENOMIC DNA]</scope>
    <source>
        <strain evidence="6 7">YIM 96934</strain>
    </source>
</reference>
<evidence type="ECO:0000256" key="4">
    <source>
        <dbReference type="SAM" id="SignalP"/>
    </source>
</evidence>
<keyword evidence="3" id="KW-1133">Transmembrane helix</keyword>
<gene>
    <name evidence="6" type="ORF">DPM12_04810</name>
</gene>
<evidence type="ECO:0000256" key="3">
    <source>
        <dbReference type="SAM" id="Phobius"/>
    </source>
</evidence>
<dbReference type="EMBL" id="QMIG01000003">
    <property type="protein sequence ID" value="RAW17357.1"/>
    <property type="molecule type" value="Genomic_DNA"/>
</dbReference>
<name>A0A329QYP5_9ACTN</name>
<feature type="region of interest" description="Disordered" evidence="2">
    <location>
        <begin position="44"/>
        <end position="69"/>
    </location>
</feature>
<keyword evidence="3" id="KW-0472">Membrane</keyword>
<evidence type="ECO:0000313" key="6">
    <source>
        <dbReference type="EMBL" id="RAW17357.1"/>
    </source>
</evidence>
<feature type="compositionally biased region" description="Low complexity" evidence="2">
    <location>
        <begin position="57"/>
        <end position="69"/>
    </location>
</feature>
<feature type="transmembrane region" description="Helical" evidence="3">
    <location>
        <begin position="258"/>
        <end position="291"/>
    </location>
</feature>
<dbReference type="Proteomes" id="UP000250462">
    <property type="component" value="Unassembled WGS sequence"/>
</dbReference>
<evidence type="ECO:0000256" key="2">
    <source>
        <dbReference type="SAM" id="MobiDB-lite"/>
    </source>
</evidence>
<dbReference type="AlphaFoldDB" id="A0A329QYP5"/>
<dbReference type="Pfam" id="PF14257">
    <property type="entry name" value="DUF4349"/>
    <property type="match status" value="1"/>
</dbReference>
<organism evidence="6 7">
    <name type="scientific">Phytoactinopolyspora halophila</name>
    <dbReference type="NCBI Taxonomy" id="1981511"/>
    <lineage>
        <taxon>Bacteria</taxon>
        <taxon>Bacillati</taxon>
        <taxon>Actinomycetota</taxon>
        <taxon>Actinomycetes</taxon>
        <taxon>Jiangellales</taxon>
        <taxon>Jiangellaceae</taxon>
        <taxon>Phytoactinopolyspora</taxon>
    </lineage>
</organism>
<evidence type="ECO:0000313" key="7">
    <source>
        <dbReference type="Proteomes" id="UP000250462"/>
    </source>
</evidence>
<feature type="domain" description="DUF4349" evidence="5">
    <location>
        <begin position="84"/>
        <end position="288"/>
    </location>
</feature>
<feature type="chain" id="PRO_5038575700" evidence="4">
    <location>
        <begin position="24"/>
        <end position="308"/>
    </location>
</feature>
<keyword evidence="7" id="KW-1185">Reference proteome</keyword>
<accession>A0A329QYP5</accession>
<dbReference type="PROSITE" id="PS51257">
    <property type="entry name" value="PROKAR_LIPOPROTEIN"/>
    <property type="match status" value="1"/>
</dbReference>
<keyword evidence="1" id="KW-0175">Coiled coil</keyword>